<comment type="caution">
    <text evidence="6">The sequence shown here is derived from an EMBL/GenBank/DDBJ whole genome shotgun (WGS) entry which is preliminary data.</text>
</comment>
<dbReference type="PROSITE" id="PS00059">
    <property type="entry name" value="ADH_ZINC"/>
    <property type="match status" value="1"/>
</dbReference>
<dbReference type="Pfam" id="PF00107">
    <property type="entry name" value="ADH_zinc_N"/>
    <property type="match status" value="1"/>
</dbReference>
<dbReference type="PANTHER" id="PTHR43401">
    <property type="entry name" value="L-THREONINE 3-DEHYDROGENASE"/>
    <property type="match status" value="1"/>
</dbReference>
<dbReference type="InterPro" id="IPR011032">
    <property type="entry name" value="GroES-like_sf"/>
</dbReference>
<keyword evidence="2 4" id="KW-0862">Zinc</keyword>
<keyword evidence="1 4" id="KW-0479">Metal-binding</keyword>
<dbReference type="SUPFAM" id="SSF50129">
    <property type="entry name" value="GroES-like"/>
    <property type="match status" value="1"/>
</dbReference>
<evidence type="ECO:0000313" key="7">
    <source>
        <dbReference type="Proteomes" id="UP000450917"/>
    </source>
</evidence>
<accession>A0A7X2Z841</accession>
<feature type="domain" description="Enoyl reductase (ER)" evidence="5">
    <location>
        <begin position="8"/>
        <end position="353"/>
    </location>
</feature>
<evidence type="ECO:0000256" key="2">
    <source>
        <dbReference type="ARBA" id="ARBA00022833"/>
    </source>
</evidence>
<dbReference type="AlphaFoldDB" id="A0A7X2Z841"/>
<sequence>MKGKIVYQTEPMKIEVREHEFSEEVEAGSVLLEVLQTNVCGSELHVFKGHHPTLKCGVIGHEMIGRIAKLGDNVKTDNAGNPVQVGDRVVPVYFVTCNQCRECLAGNLHHCIHMYKYQGQSGTFASYYTVHHDQYFFKVPDGVSNAEAASANCAFAQILFGLDKIHINPGDSIVIQGAGGLGLTACAVAKERGAKVIVIDSAPSRLVTAKKFGADELIDMNAYDTLDARVNRVKELTGGWGADFGLEVAGVPDAFSEGIHLVKQNGKYVVMGNITPGHTTAFDPGLLVRKAIEIIPANRYNPEYLYKSLQFLERNAGKYPFAGLLDAAFSLEEATLALEKSANREVTRATILVNK</sequence>
<dbReference type="Pfam" id="PF08240">
    <property type="entry name" value="ADH_N"/>
    <property type="match status" value="1"/>
</dbReference>
<dbReference type="Proteomes" id="UP000450917">
    <property type="component" value="Unassembled WGS sequence"/>
</dbReference>
<protein>
    <submittedName>
        <fullName evidence="6">Zinc-binding dehydrogenase</fullName>
    </submittedName>
</protein>
<dbReference type="Gene3D" id="3.90.180.10">
    <property type="entry name" value="Medium-chain alcohol dehydrogenases, catalytic domain"/>
    <property type="match status" value="1"/>
</dbReference>
<evidence type="ECO:0000256" key="3">
    <source>
        <dbReference type="ARBA" id="ARBA00023002"/>
    </source>
</evidence>
<reference evidence="6 7" key="1">
    <citation type="submission" date="2019-11" db="EMBL/GenBank/DDBJ databases">
        <title>Draft genome sequences of five Paenibacillus species of dairy origin.</title>
        <authorList>
            <person name="Olajide A.M."/>
            <person name="Chen S."/>
            <person name="Lapointe G."/>
        </authorList>
    </citation>
    <scope>NUCLEOTIDE SEQUENCE [LARGE SCALE GENOMIC DNA]</scope>
    <source>
        <strain evidence="6 7">2CS3</strain>
    </source>
</reference>
<evidence type="ECO:0000313" key="6">
    <source>
        <dbReference type="EMBL" id="MUG70064.1"/>
    </source>
</evidence>
<dbReference type="SUPFAM" id="SSF51735">
    <property type="entry name" value="NAD(P)-binding Rossmann-fold domains"/>
    <property type="match status" value="1"/>
</dbReference>
<dbReference type="PANTHER" id="PTHR43401:SF2">
    <property type="entry name" value="L-THREONINE 3-DEHYDROGENASE"/>
    <property type="match status" value="1"/>
</dbReference>
<evidence type="ECO:0000259" key="5">
    <source>
        <dbReference type="SMART" id="SM00829"/>
    </source>
</evidence>
<keyword evidence="3" id="KW-0560">Oxidoreductase</keyword>
<dbReference type="InterPro" id="IPR002328">
    <property type="entry name" value="ADH_Zn_CS"/>
</dbReference>
<name>A0A7X2Z841_9BACL</name>
<dbReference type="SMART" id="SM00829">
    <property type="entry name" value="PKS_ER"/>
    <property type="match status" value="1"/>
</dbReference>
<dbReference type="GO" id="GO:0008270">
    <property type="term" value="F:zinc ion binding"/>
    <property type="evidence" value="ECO:0007669"/>
    <property type="project" value="InterPro"/>
</dbReference>
<gene>
    <name evidence="6" type="ORF">GNP93_05160</name>
</gene>
<keyword evidence="7" id="KW-1185">Reference proteome</keyword>
<dbReference type="EMBL" id="WNZX01000003">
    <property type="protein sequence ID" value="MUG70064.1"/>
    <property type="molecule type" value="Genomic_DNA"/>
</dbReference>
<dbReference type="InterPro" id="IPR013154">
    <property type="entry name" value="ADH-like_N"/>
</dbReference>
<evidence type="ECO:0000256" key="1">
    <source>
        <dbReference type="ARBA" id="ARBA00022723"/>
    </source>
</evidence>
<dbReference type="InterPro" id="IPR050129">
    <property type="entry name" value="Zn_alcohol_dh"/>
</dbReference>
<comment type="similarity">
    <text evidence="4">Belongs to the zinc-containing alcohol dehydrogenase family.</text>
</comment>
<dbReference type="InterPro" id="IPR013149">
    <property type="entry name" value="ADH-like_C"/>
</dbReference>
<dbReference type="CDD" id="cd08231">
    <property type="entry name" value="MDR_TM0436_like"/>
    <property type="match status" value="1"/>
</dbReference>
<dbReference type="InterPro" id="IPR036291">
    <property type="entry name" value="NAD(P)-bd_dom_sf"/>
</dbReference>
<proteinExistence type="inferred from homology"/>
<dbReference type="RefSeq" id="WP_155614187.1">
    <property type="nucleotide sequence ID" value="NZ_WNZX01000003.1"/>
</dbReference>
<dbReference type="GO" id="GO:0016491">
    <property type="term" value="F:oxidoreductase activity"/>
    <property type="evidence" value="ECO:0007669"/>
    <property type="project" value="UniProtKB-KW"/>
</dbReference>
<evidence type="ECO:0000256" key="4">
    <source>
        <dbReference type="RuleBase" id="RU361277"/>
    </source>
</evidence>
<organism evidence="6 7">
    <name type="scientific">Paenibacillus validus</name>
    <dbReference type="NCBI Taxonomy" id="44253"/>
    <lineage>
        <taxon>Bacteria</taxon>
        <taxon>Bacillati</taxon>
        <taxon>Bacillota</taxon>
        <taxon>Bacilli</taxon>
        <taxon>Bacillales</taxon>
        <taxon>Paenibacillaceae</taxon>
        <taxon>Paenibacillus</taxon>
    </lineage>
</organism>
<comment type="cofactor">
    <cofactor evidence="4">
        <name>Zn(2+)</name>
        <dbReference type="ChEBI" id="CHEBI:29105"/>
    </cofactor>
</comment>
<dbReference type="InterPro" id="IPR020843">
    <property type="entry name" value="ER"/>
</dbReference>